<proteinExistence type="predicted"/>
<dbReference type="AlphaFoldDB" id="A0A9I9CYQ4"/>
<feature type="region of interest" description="Disordered" evidence="1">
    <location>
        <begin position="89"/>
        <end position="124"/>
    </location>
</feature>
<dbReference type="EnsemblPlants" id="MELO3C010647.2.1">
    <property type="protein sequence ID" value="MELO3C010647.2.1"/>
    <property type="gene ID" value="MELO3C010647.2"/>
</dbReference>
<reference evidence="2" key="1">
    <citation type="submission" date="2023-03" db="UniProtKB">
        <authorList>
            <consortium name="EnsemblPlants"/>
        </authorList>
    </citation>
    <scope>IDENTIFICATION</scope>
</reference>
<evidence type="ECO:0000256" key="1">
    <source>
        <dbReference type="SAM" id="MobiDB-lite"/>
    </source>
</evidence>
<feature type="compositionally biased region" description="Polar residues" evidence="1">
    <location>
        <begin position="101"/>
        <end position="124"/>
    </location>
</feature>
<sequence length="124" mass="14209">MGHDSRREHMAYNRLGGWHVRLGWEKIGDSDARAAWKRGTGLGYGSNVKDDSSIGDWHEQRWWFEEASLGRLMACNDRCLHGEVAAKRRRNDRREIDEHSSTANEDLQMEETQNGGECNCSTTT</sequence>
<name>A0A9I9CYQ4_CUCME</name>
<organism evidence="2">
    <name type="scientific">Cucumis melo</name>
    <name type="common">Muskmelon</name>
    <dbReference type="NCBI Taxonomy" id="3656"/>
    <lineage>
        <taxon>Eukaryota</taxon>
        <taxon>Viridiplantae</taxon>
        <taxon>Streptophyta</taxon>
        <taxon>Embryophyta</taxon>
        <taxon>Tracheophyta</taxon>
        <taxon>Spermatophyta</taxon>
        <taxon>Magnoliopsida</taxon>
        <taxon>eudicotyledons</taxon>
        <taxon>Gunneridae</taxon>
        <taxon>Pentapetalae</taxon>
        <taxon>rosids</taxon>
        <taxon>fabids</taxon>
        <taxon>Cucurbitales</taxon>
        <taxon>Cucurbitaceae</taxon>
        <taxon>Benincaseae</taxon>
        <taxon>Cucumis</taxon>
    </lineage>
</organism>
<accession>A0A9I9CYQ4</accession>
<evidence type="ECO:0000313" key="2">
    <source>
        <dbReference type="EnsemblPlants" id="MELO3C010647.2.1"/>
    </source>
</evidence>
<dbReference type="Gramene" id="MELO3C010647.2.1">
    <property type="protein sequence ID" value="MELO3C010647.2.1"/>
    <property type="gene ID" value="MELO3C010647.2"/>
</dbReference>
<feature type="compositionally biased region" description="Basic and acidic residues" evidence="1">
    <location>
        <begin position="89"/>
        <end position="100"/>
    </location>
</feature>
<protein>
    <submittedName>
        <fullName evidence="2">Uncharacterized protein</fullName>
    </submittedName>
</protein>